<evidence type="ECO:0000256" key="1">
    <source>
        <dbReference type="ARBA" id="ARBA00008871"/>
    </source>
</evidence>
<dbReference type="eggNOG" id="ENOG502QTUU">
    <property type="taxonomic scope" value="Eukaryota"/>
</dbReference>
<dbReference type="GeneID" id="8229565"/>
<feature type="region of interest" description="Disordered" evidence="5">
    <location>
        <begin position="372"/>
        <end position="400"/>
    </location>
</feature>
<evidence type="ECO:0000313" key="6">
    <source>
        <dbReference type="EMBL" id="EEB14203.1"/>
    </source>
</evidence>
<evidence type="ECO:0000313" key="7">
    <source>
        <dbReference type="EnsemblMetazoa" id="PHUM286990-PA"/>
    </source>
</evidence>
<evidence type="ECO:0000256" key="4">
    <source>
        <dbReference type="RuleBase" id="RU610713"/>
    </source>
</evidence>
<evidence type="ECO:0000256" key="5">
    <source>
        <dbReference type="SAM" id="MobiDB-lite"/>
    </source>
</evidence>
<dbReference type="Proteomes" id="UP000009046">
    <property type="component" value="Unassembled WGS sequence"/>
</dbReference>
<proteinExistence type="inferred from homology"/>
<dbReference type="PRINTS" id="PR00846">
    <property type="entry name" value="GLHYDRLASE56"/>
</dbReference>
<dbReference type="EMBL" id="AAZO01003333">
    <property type="status" value="NOT_ANNOTATED_CDS"/>
    <property type="molecule type" value="Genomic_DNA"/>
</dbReference>
<evidence type="ECO:0000256" key="2">
    <source>
        <dbReference type="ARBA" id="ARBA00023157"/>
    </source>
</evidence>
<dbReference type="PRINTS" id="PR00847">
    <property type="entry name" value="HYALURONDASE"/>
</dbReference>
<dbReference type="HOGENOM" id="CLU_036366_1_1_1"/>
<dbReference type="Gene3D" id="3.20.20.70">
    <property type="entry name" value="Aldolase class I"/>
    <property type="match status" value="1"/>
</dbReference>
<dbReference type="GO" id="GO:0006952">
    <property type="term" value="P:defense response"/>
    <property type="evidence" value="ECO:0007669"/>
    <property type="project" value="InterPro"/>
</dbReference>
<dbReference type="RefSeq" id="XP_002426941.1">
    <property type="nucleotide sequence ID" value="XM_002426896.1"/>
</dbReference>
<dbReference type="PANTHER" id="PTHR11769">
    <property type="entry name" value="HYALURONIDASE"/>
    <property type="match status" value="1"/>
</dbReference>
<sequence length="425" mass="49448">MALCVYHHRITSGSILRDFAYPTLEEFKIYWNVPTFLCHKYGINFKPHTEKYGITSNPKDSFRGKEINILYDPGMFPAVMKNAKGVVAERNGGIPQLGNITLHLEAFKNVVEQIVSPDLHGIGIIDFETWRPVFRQNWRDQVVYKNLSKDLERQYHPQWSEKKIREKAKIHFEEASKEFMEKTLELAKILRPKAIWGYYGFPYCYNYRTTDEPECPELARRENDKILWLFNTSTAFYPSLYMSTKLNEFQQSQFVIGRLNEAWRMAIKVSGPKIPRVNPYIWFKYYDSEEFLSYADIYSALDVTRKYKMGGAIIWGSSNNVNSKEKCKTLLRYLDTVLGPAARKTLQNQNNVEPPEPVLSFINFPFLPRSSLDNDNDTDNGGTIPYDGGAADDDDNDDNNKEKERLIRNLTKNTNFWEKLLSALL</sequence>
<dbReference type="EMBL" id="DS235271">
    <property type="protein sequence ID" value="EEB14203.1"/>
    <property type="molecule type" value="Genomic_DNA"/>
</dbReference>
<dbReference type="Pfam" id="PF01630">
    <property type="entry name" value="Glyco_hydro_56"/>
    <property type="match status" value="1"/>
</dbReference>
<dbReference type="CTD" id="8229565"/>
<protein>
    <recommendedName>
        <fullName evidence="4">Hyaluronidase</fullName>
        <ecNumber evidence="4">3.2.1.35</ecNumber>
    </recommendedName>
</protein>
<dbReference type="EnsemblMetazoa" id="PHUM286990-RA">
    <property type="protein sequence ID" value="PHUM286990-PA"/>
    <property type="gene ID" value="PHUM286990"/>
</dbReference>
<dbReference type="GO" id="GO:0030214">
    <property type="term" value="P:hyaluronan catabolic process"/>
    <property type="evidence" value="ECO:0007669"/>
    <property type="project" value="TreeGrafter"/>
</dbReference>
<dbReference type="OrthoDB" id="5796153at2759"/>
<keyword evidence="3" id="KW-0325">Glycoprotein</keyword>
<keyword evidence="2" id="KW-1015">Disulfide bond</keyword>
<dbReference type="InterPro" id="IPR001329">
    <property type="entry name" value="Venom_Hyaluronidase"/>
</dbReference>
<keyword evidence="8" id="KW-1185">Reference proteome</keyword>
<dbReference type="OMA" id="QYYIREA"/>
<dbReference type="GO" id="GO:0004415">
    <property type="term" value="F:hyalurononglucosaminidase activity"/>
    <property type="evidence" value="ECO:0007669"/>
    <property type="project" value="UniProtKB-UniRule"/>
</dbReference>
<dbReference type="AlphaFoldDB" id="E0VLE7"/>
<feature type="compositionally biased region" description="Low complexity" evidence="5">
    <location>
        <begin position="379"/>
        <end position="389"/>
    </location>
</feature>
<gene>
    <name evidence="7" type="primary">8229565</name>
    <name evidence="6" type="ORF">Phum_PHUM286990</name>
</gene>
<accession>E0VLE7</accession>
<dbReference type="VEuPathDB" id="VectorBase:PHUM286990"/>
<dbReference type="InterPro" id="IPR017853">
    <property type="entry name" value="GH"/>
</dbReference>
<reference evidence="6" key="2">
    <citation type="submission" date="2007-04" db="EMBL/GenBank/DDBJ databases">
        <title>The genome of the human body louse.</title>
        <authorList>
            <consortium name="The Human Body Louse Genome Consortium"/>
            <person name="Kirkness E."/>
            <person name="Walenz B."/>
            <person name="Hass B."/>
            <person name="Bruggner R."/>
            <person name="Strausberg R."/>
        </authorList>
    </citation>
    <scope>NUCLEOTIDE SEQUENCE</scope>
    <source>
        <strain evidence="6">USDA</strain>
    </source>
</reference>
<dbReference type="PANTHER" id="PTHR11769:SF35">
    <property type="entry name" value="HYALURONIDASE"/>
    <property type="match status" value="1"/>
</dbReference>
<dbReference type="InParanoid" id="E0VLE7"/>
<name>E0VLE7_PEDHC</name>
<evidence type="ECO:0000256" key="3">
    <source>
        <dbReference type="ARBA" id="ARBA00023180"/>
    </source>
</evidence>
<keyword evidence="4 6" id="KW-0378">Hydrolase</keyword>
<dbReference type="SUPFAM" id="SSF51445">
    <property type="entry name" value="(Trans)glycosidases"/>
    <property type="match status" value="1"/>
</dbReference>
<dbReference type="GO" id="GO:0005975">
    <property type="term" value="P:carbohydrate metabolic process"/>
    <property type="evidence" value="ECO:0007669"/>
    <property type="project" value="InterPro"/>
</dbReference>
<dbReference type="KEGG" id="phu:Phum_PHUM286990"/>
<organism>
    <name type="scientific">Pediculus humanus subsp. corporis</name>
    <name type="common">Body louse</name>
    <dbReference type="NCBI Taxonomy" id="121224"/>
    <lineage>
        <taxon>Eukaryota</taxon>
        <taxon>Metazoa</taxon>
        <taxon>Ecdysozoa</taxon>
        <taxon>Arthropoda</taxon>
        <taxon>Hexapoda</taxon>
        <taxon>Insecta</taxon>
        <taxon>Pterygota</taxon>
        <taxon>Neoptera</taxon>
        <taxon>Paraneoptera</taxon>
        <taxon>Psocodea</taxon>
        <taxon>Troctomorpha</taxon>
        <taxon>Phthiraptera</taxon>
        <taxon>Anoplura</taxon>
        <taxon>Pediculidae</taxon>
        <taxon>Pediculus</taxon>
    </lineage>
</organism>
<comment type="catalytic activity">
    <reaction evidence="4">
        <text>Random hydrolysis of (1-&gt;4)-linkages between N-acetyl-beta-D-glucosamine and D-glucuronate residues in hyaluronate.</text>
        <dbReference type="EC" id="3.2.1.35"/>
    </reaction>
</comment>
<dbReference type="InterPro" id="IPR013785">
    <property type="entry name" value="Aldolase_TIM"/>
</dbReference>
<dbReference type="EC" id="3.2.1.35" evidence="4"/>
<reference evidence="6" key="1">
    <citation type="submission" date="2007-04" db="EMBL/GenBank/DDBJ databases">
        <title>Annotation of Pediculus humanus corporis strain USDA.</title>
        <authorList>
            <person name="Kirkness E."/>
            <person name="Hannick L."/>
            <person name="Hass B."/>
            <person name="Bruggner R."/>
            <person name="Lawson D."/>
            <person name="Bidwell S."/>
            <person name="Joardar V."/>
            <person name="Caler E."/>
            <person name="Walenz B."/>
            <person name="Inman J."/>
            <person name="Schobel S."/>
            <person name="Galinsky K."/>
            <person name="Amedeo P."/>
            <person name="Strausberg R."/>
        </authorList>
    </citation>
    <scope>NUCLEOTIDE SEQUENCE</scope>
    <source>
        <strain evidence="6">USDA</strain>
    </source>
</reference>
<evidence type="ECO:0000313" key="8">
    <source>
        <dbReference type="Proteomes" id="UP000009046"/>
    </source>
</evidence>
<comment type="similarity">
    <text evidence="1 4">Belongs to the glycosyl hydrolase 56 family.</text>
</comment>
<dbReference type="InterPro" id="IPR018155">
    <property type="entry name" value="Hyaluronidase"/>
</dbReference>
<keyword evidence="4 6" id="KW-0326">Glycosidase</keyword>
<dbReference type="STRING" id="121224.E0VLE7"/>
<reference evidence="7" key="3">
    <citation type="submission" date="2020-05" db="UniProtKB">
        <authorList>
            <consortium name="EnsemblMetazoa"/>
        </authorList>
    </citation>
    <scope>IDENTIFICATION</scope>
    <source>
        <strain evidence="7">USDA</strain>
    </source>
</reference>